<evidence type="ECO:0000313" key="3">
    <source>
        <dbReference type="Proteomes" id="UP000273105"/>
    </source>
</evidence>
<comment type="caution">
    <text evidence="2">The sequence shown here is derived from an EMBL/GenBank/DDBJ whole genome shotgun (WGS) entry which is preliminary data.</text>
</comment>
<accession>A0ABX9UBK1</accession>
<proteinExistence type="predicted"/>
<evidence type="ECO:0000313" key="2">
    <source>
        <dbReference type="EMBL" id="RLL50381.1"/>
    </source>
</evidence>
<gene>
    <name evidence="2" type="ORF">D9K79_00925</name>
</gene>
<keyword evidence="3" id="KW-1185">Reference proteome</keyword>
<organism evidence="2 3">
    <name type="scientific">Acinetobacter cumulans</name>
    <dbReference type="NCBI Taxonomy" id="2136182"/>
    <lineage>
        <taxon>Bacteria</taxon>
        <taxon>Pseudomonadati</taxon>
        <taxon>Pseudomonadota</taxon>
        <taxon>Gammaproteobacteria</taxon>
        <taxon>Moraxellales</taxon>
        <taxon>Moraxellaceae</taxon>
        <taxon>Acinetobacter</taxon>
    </lineage>
</organism>
<sequence>MIGVSAWHISGDYLVVENPLLDYRVTNNETYSHKTDRIPNGAVVILVQEEPKTVEQQIEQEIQSKNLNAPRLTPDHIDSKIKAVEYILPRDVCKRDNGVEVFDAPLPLQTLTFCILTLENGFTVTGESACASPENFDAEIGKKIAYDNAREKIWLLEGYLLKEKLNHQIKIQEHFASQGVDAEKLQDNPIVTELPELEIKYSGAVKSTDPTNDNQACASGSASSNDYQLNAKRDNAFLVAQLLSNNKISAELRKKAETKMTELLDELI</sequence>
<dbReference type="Proteomes" id="UP000273105">
    <property type="component" value="Unassembled WGS sequence"/>
</dbReference>
<dbReference type="EMBL" id="RCHE01000001">
    <property type="protein sequence ID" value="RLL50381.1"/>
    <property type="molecule type" value="Genomic_DNA"/>
</dbReference>
<feature type="region of interest" description="Disordered" evidence="1">
    <location>
        <begin position="203"/>
        <end position="224"/>
    </location>
</feature>
<reference evidence="2 3" key="1">
    <citation type="submission" date="2018-09" db="EMBL/GenBank/DDBJ databases">
        <title>The draft genome of Acinetobacter sp. strains.</title>
        <authorList>
            <person name="Qin J."/>
            <person name="Feng Y."/>
            <person name="Zong Z."/>
        </authorList>
    </citation>
    <scope>NUCLEOTIDE SEQUENCE [LARGE SCALE GENOMIC DNA]</scope>
    <source>
        <strain evidence="2 3">WCHAc060001</strain>
    </source>
</reference>
<dbReference type="Pfam" id="PF13876">
    <property type="entry name" value="Phage_gp49_66"/>
    <property type="match status" value="1"/>
</dbReference>
<feature type="compositionally biased region" description="Polar residues" evidence="1">
    <location>
        <begin position="208"/>
        <end position="224"/>
    </location>
</feature>
<evidence type="ECO:0000256" key="1">
    <source>
        <dbReference type="SAM" id="MobiDB-lite"/>
    </source>
</evidence>
<name>A0ABX9UBK1_9GAMM</name>
<protein>
    <submittedName>
        <fullName evidence="2">Uncharacterized protein</fullName>
    </submittedName>
</protein>
<dbReference type="InterPro" id="IPR025915">
    <property type="entry name" value="Phage_gp49_66"/>
</dbReference>